<dbReference type="EMBL" id="JADDUC020000007">
    <property type="protein sequence ID" value="KAI1238010.1"/>
    <property type="molecule type" value="Genomic_DNA"/>
</dbReference>
<evidence type="ECO:0000313" key="1">
    <source>
        <dbReference type="EMBL" id="KAG0117463.1"/>
    </source>
</evidence>
<sequence>MRATVKFGVSPLEYRQLFMRAKRRQISSRDHIRLWCRQTDKLGQTYQASRNISAEAIERKRVNEMRGKVAILVLHQTLMPFFNVLKYQCFIEASQI</sequence>
<reference evidence="2 3" key="2">
    <citation type="journal article" date="2021" name="J. Hered.">
        <title>Feather Gene Expression Elucidates the Developmental Basis of Plumage Iridescence in African Starlings.</title>
        <authorList>
            <person name="Rubenstein D.R."/>
            <person name="Corvelo A."/>
            <person name="MacManes M.D."/>
            <person name="Maia R."/>
            <person name="Narzisi G."/>
            <person name="Rousaki A."/>
            <person name="Vandenabeele P."/>
            <person name="Shawkey M.D."/>
            <person name="Solomon J."/>
        </authorList>
    </citation>
    <scope>NUCLEOTIDE SEQUENCE [LARGE SCALE GENOMIC DNA]</scope>
    <source>
        <strain evidence="2">SS15</strain>
    </source>
</reference>
<reference evidence="1" key="1">
    <citation type="submission" date="2020-10" db="EMBL/GenBank/DDBJ databases">
        <title>Feather gene expression reveals the developmental basis of iridescence in African starlings.</title>
        <authorList>
            <person name="Rubenstein D.R."/>
        </authorList>
    </citation>
    <scope>NUCLEOTIDE SEQUENCE</scope>
    <source>
        <strain evidence="1">SS15</strain>
        <tissue evidence="1">Liver</tissue>
    </source>
</reference>
<proteinExistence type="predicted"/>
<organism evidence="1">
    <name type="scientific">Lamprotornis superbus</name>
    <dbReference type="NCBI Taxonomy" id="245042"/>
    <lineage>
        <taxon>Eukaryota</taxon>
        <taxon>Metazoa</taxon>
        <taxon>Chordata</taxon>
        <taxon>Craniata</taxon>
        <taxon>Vertebrata</taxon>
        <taxon>Euteleostomi</taxon>
        <taxon>Archelosauria</taxon>
        <taxon>Archosauria</taxon>
        <taxon>Dinosauria</taxon>
        <taxon>Saurischia</taxon>
        <taxon>Theropoda</taxon>
        <taxon>Coelurosauria</taxon>
        <taxon>Aves</taxon>
        <taxon>Neognathae</taxon>
        <taxon>Neoaves</taxon>
        <taxon>Telluraves</taxon>
        <taxon>Australaves</taxon>
        <taxon>Passeriformes</taxon>
        <taxon>Sturnidae</taxon>
        <taxon>Lamprotornis</taxon>
    </lineage>
</organism>
<dbReference type="Proteomes" id="UP000618051">
    <property type="component" value="Unassembled WGS sequence"/>
</dbReference>
<dbReference type="AlphaFoldDB" id="A0A835NKG7"/>
<name>A0A835NKG7_9PASS</name>
<gene>
    <name evidence="2" type="ORF">IHE44_0014111</name>
    <name evidence="1" type="ORF">IHE44_002602</name>
</gene>
<evidence type="ECO:0000313" key="2">
    <source>
        <dbReference type="EMBL" id="KAI1238010.1"/>
    </source>
</evidence>
<evidence type="ECO:0000313" key="3">
    <source>
        <dbReference type="Proteomes" id="UP000618051"/>
    </source>
</evidence>
<protein>
    <submittedName>
        <fullName evidence="1">Uncharacterized protein</fullName>
    </submittedName>
</protein>
<accession>A0A835NKG7</accession>
<reference evidence="2" key="3">
    <citation type="submission" date="2022-01" db="EMBL/GenBank/DDBJ databases">
        <authorList>
            <person name="Rubenstein D.R."/>
        </authorList>
    </citation>
    <scope>NUCLEOTIDE SEQUENCE</scope>
    <source>
        <strain evidence="2">SS15</strain>
        <tissue evidence="2">Liver</tissue>
    </source>
</reference>
<comment type="caution">
    <text evidence="1">The sequence shown here is derived from an EMBL/GenBank/DDBJ whole genome shotgun (WGS) entry which is preliminary data.</text>
</comment>
<keyword evidence="3" id="KW-1185">Reference proteome</keyword>
<dbReference type="EMBL" id="JADDUC010000139">
    <property type="protein sequence ID" value="KAG0117463.1"/>
    <property type="molecule type" value="Genomic_DNA"/>
</dbReference>